<comment type="catalytic activity">
    <reaction evidence="19">
        <text>hexanedioate(in) + 2-oxoglutarate(out) = hexanedioate(out) + 2-oxoglutarate(in)</text>
        <dbReference type="Rhea" id="RHEA:71743"/>
        <dbReference type="ChEBI" id="CHEBI:16810"/>
        <dbReference type="ChEBI" id="CHEBI:17128"/>
    </reaction>
</comment>
<dbReference type="AlphaFoldDB" id="A0A9P0TG90"/>
<dbReference type="InterPro" id="IPR023395">
    <property type="entry name" value="MCP_dom_sf"/>
</dbReference>
<organism evidence="21 22">
    <name type="scientific">Pieris brassicae</name>
    <name type="common">White butterfly</name>
    <name type="synonym">Large white butterfly</name>
    <dbReference type="NCBI Taxonomy" id="7116"/>
    <lineage>
        <taxon>Eukaryota</taxon>
        <taxon>Metazoa</taxon>
        <taxon>Ecdysozoa</taxon>
        <taxon>Arthropoda</taxon>
        <taxon>Hexapoda</taxon>
        <taxon>Insecta</taxon>
        <taxon>Pterygota</taxon>
        <taxon>Neoptera</taxon>
        <taxon>Endopterygota</taxon>
        <taxon>Lepidoptera</taxon>
        <taxon>Glossata</taxon>
        <taxon>Ditrysia</taxon>
        <taxon>Papilionoidea</taxon>
        <taxon>Pieridae</taxon>
        <taxon>Pierinae</taxon>
        <taxon>Pieris</taxon>
    </lineage>
</organism>
<evidence type="ECO:0000256" key="18">
    <source>
        <dbReference type="ARBA" id="ARBA00048920"/>
    </source>
</evidence>
<feature type="repeat" description="Solcar" evidence="20">
    <location>
        <begin position="111"/>
        <end position="200"/>
    </location>
</feature>
<evidence type="ECO:0000256" key="14">
    <source>
        <dbReference type="ARBA" id="ARBA00047537"/>
    </source>
</evidence>
<keyword evidence="7" id="KW-1133">Transmembrane helix</keyword>
<comment type="catalytic activity">
    <reaction evidence="15">
        <text>citrate(in) + 2-oxoglutarate(out) = citrate(out) + 2-oxoglutarate(in)</text>
        <dbReference type="Rhea" id="RHEA:71763"/>
        <dbReference type="ChEBI" id="CHEBI:16810"/>
        <dbReference type="ChEBI" id="CHEBI:16947"/>
    </reaction>
</comment>
<comment type="caution">
    <text evidence="21">The sequence shown here is derived from an EMBL/GenBank/DDBJ whole genome shotgun (WGS) entry which is preliminary data.</text>
</comment>
<comment type="function">
    <text evidence="13">Transports dicarboxylates across the inner membranes of mitochondria by a counter-exchange mechanism. Can transport 2-oxoadipate (2-oxohexanedioate), 2-oxoglutarate, adipate (hexanedioate), glutarate, and to a lesser extent, pimelate (heptanedioate), 2-oxopimelate (2-oxoheptanedioate), 2-aminoadipate (2-aminohexanedioate), oxaloacetate, and citrate. Plays a central role in catabolism of lysine, hydroxylysine, and tryptophan, by transporting common metabolite intermediates (such as 2-oxoadipate) into the mitochondria, where it is converted into acetyl-CoA and can enter the citric acid (TCA) cycle.</text>
</comment>
<dbReference type="PROSITE" id="PS50920">
    <property type="entry name" value="SOLCAR"/>
    <property type="match status" value="3"/>
</dbReference>
<comment type="catalytic activity">
    <reaction evidence="16">
        <text>L-2-aminoadipate(in) + 2-oxoglutarate(out) = L-2-aminoadipate(out) + 2-oxoglutarate(in)</text>
        <dbReference type="Rhea" id="RHEA:71747"/>
        <dbReference type="ChEBI" id="CHEBI:16810"/>
        <dbReference type="ChEBI" id="CHEBI:58672"/>
    </reaction>
</comment>
<evidence type="ECO:0000256" key="9">
    <source>
        <dbReference type="ARBA" id="ARBA00023136"/>
    </source>
</evidence>
<name>A0A9P0TG90_PIEBR</name>
<dbReference type="InterPro" id="IPR051752">
    <property type="entry name" value="Mito_2-oxodicarb_carrier"/>
</dbReference>
<dbReference type="Proteomes" id="UP001152562">
    <property type="component" value="Unassembled WGS sequence"/>
</dbReference>
<evidence type="ECO:0000256" key="1">
    <source>
        <dbReference type="ARBA" id="ARBA00004448"/>
    </source>
</evidence>
<dbReference type="GO" id="GO:0005743">
    <property type="term" value="C:mitochondrial inner membrane"/>
    <property type="evidence" value="ECO:0007669"/>
    <property type="project" value="UniProtKB-SubCell"/>
</dbReference>
<evidence type="ECO:0000256" key="19">
    <source>
        <dbReference type="ARBA" id="ARBA00048998"/>
    </source>
</evidence>
<reference evidence="21" key="1">
    <citation type="submission" date="2022-05" db="EMBL/GenBank/DDBJ databases">
        <authorList>
            <person name="Okamura Y."/>
        </authorList>
    </citation>
    <scope>NUCLEOTIDE SEQUENCE</scope>
</reference>
<comment type="catalytic activity">
    <reaction evidence="10">
        <text>2-oxoadipate(in) + 2-oxoglutarate(out) = 2-oxoadipate(out) + 2-oxoglutarate(in)</text>
        <dbReference type="Rhea" id="RHEA:71739"/>
        <dbReference type="ChEBI" id="CHEBI:16810"/>
        <dbReference type="ChEBI" id="CHEBI:57499"/>
    </reaction>
</comment>
<evidence type="ECO:0000256" key="6">
    <source>
        <dbReference type="ARBA" id="ARBA00022792"/>
    </source>
</evidence>
<feature type="repeat" description="Solcar" evidence="20">
    <location>
        <begin position="209"/>
        <end position="298"/>
    </location>
</feature>
<evidence type="ECO:0000256" key="5">
    <source>
        <dbReference type="ARBA" id="ARBA00022737"/>
    </source>
</evidence>
<comment type="catalytic activity">
    <reaction evidence="14">
        <text>heptanedioate(in) + 2-oxoglutarate(out) = heptanedioate(out) + 2-oxoglutarate(in)</text>
        <dbReference type="Rhea" id="RHEA:71759"/>
        <dbReference type="ChEBI" id="CHEBI:16810"/>
        <dbReference type="ChEBI" id="CHEBI:36165"/>
    </reaction>
</comment>
<evidence type="ECO:0000256" key="16">
    <source>
        <dbReference type="ARBA" id="ARBA00048303"/>
    </source>
</evidence>
<evidence type="ECO:0000256" key="4">
    <source>
        <dbReference type="ARBA" id="ARBA00022692"/>
    </source>
</evidence>
<evidence type="ECO:0000313" key="21">
    <source>
        <dbReference type="EMBL" id="CAH4031671.1"/>
    </source>
</evidence>
<evidence type="ECO:0000256" key="10">
    <source>
        <dbReference type="ARBA" id="ARBA00036018"/>
    </source>
</evidence>
<evidence type="ECO:0000256" key="17">
    <source>
        <dbReference type="ARBA" id="ARBA00048581"/>
    </source>
</evidence>
<keyword evidence="22" id="KW-1185">Reference proteome</keyword>
<evidence type="ECO:0000256" key="3">
    <source>
        <dbReference type="ARBA" id="ARBA00022448"/>
    </source>
</evidence>
<evidence type="ECO:0000256" key="2">
    <source>
        <dbReference type="ARBA" id="ARBA00006375"/>
    </source>
</evidence>
<dbReference type="Gene3D" id="1.50.40.10">
    <property type="entry name" value="Mitochondrial carrier domain"/>
    <property type="match status" value="1"/>
</dbReference>
<dbReference type="InterPro" id="IPR018108">
    <property type="entry name" value="MCP_transmembrane"/>
</dbReference>
<evidence type="ECO:0000256" key="20">
    <source>
        <dbReference type="PROSITE-ProRule" id="PRU00282"/>
    </source>
</evidence>
<keyword evidence="9 20" id="KW-0472">Membrane</keyword>
<comment type="similarity">
    <text evidence="2">Belongs to the mitochondrial carrier (TC 2.A.29) family.</text>
</comment>
<gene>
    <name evidence="21" type="ORF">PIBRA_LOCUS8147</name>
</gene>
<evidence type="ECO:0000256" key="15">
    <source>
        <dbReference type="ARBA" id="ARBA00048003"/>
    </source>
</evidence>
<keyword evidence="4 20" id="KW-0812">Transmembrane</keyword>
<evidence type="ECO:0000256" key="8">
    <source>
        <dbReference type="ARBA" id="ARBA00023128"/>
    </source>
</evidence>
<evidence type="ECO:0000313" key="22">
    <source>
        <dbReference type="Proteomes" id="UP001152562"/>
    </source>
</evidence>
<keyword evidence="6" id="KW-0999">Mitochondrion inner membrane</keyword>
<evidence type="ECO:0000256" key="12">
    <source>
        <dbReference type="ARBA" id="ARBA00041874"/>
    </source>
</evidence>
<accession>A0A9P0TG90</accession>
<dbReference type="Pfam" id="PF00153">
    <property type="entry name" value="Mito_carr"/>
    <property type="match status" value="3"/>
</dbReference>
<dbReference type="PANTHER" id="PTHR46356">
    <property type="entry name" value="MITOCHONDRIAL 2-OXODICARBOXYLATE CARRIER"/>
    <property type="match status" value="1"/>
</dbReference>
<dbReference type="SUPFAM" id="SSF103506">
    <property type="entry name" value="Mitochondrial carrier"/>
    <property type="match status" value="1"/>
</dbReference>
<keyword evidence="3" id="KW-0813">Transport</keyword>
<evidence type="ECO:0000256" key="13">
    <source>
        <dbReference type="ARBA" id="ARBA00046087"/>
    </source>
</evidence>
<keyword evidence="5" id="KW-0677">Repeat</keyword>
<feature type="repeat" description="Solcar" evidence="20">
    <location>
        <begin position="9"/>
        <end position="103"/>
    </location>
</feature>
<sequence length="702" mass="80412">MPEIETILKQAAMQVGAGGSAGFIEVCIMHPLDLVKTRLQLQSTTTKIHHSDPHYYRGIIDCMKKMQQHEGLLSFWKGILPPILAETPKRAVKFVTFEQYKRFFMFGSPTPTPLTFALAGLGAGITEAVLVNPFEVVKVTLQSNKQLATQSPSTWTVTREIVRESGLGFRGLNKGLTATIARNGIFNMVYFGFYHSVKGYLPEYQDPLLEFGRKVLIGFTSGVLGSCVNIPFDVAKSRIQGPQPVPGVIKYNSTSGAICLVYKEEGFRALYKGLLPKVLRLGPGGAIMLVVYDYVYHFLENKFDNLKDMDNLHPTVSLPHIVQVYQPAVQPPLSNQDSINDSLNFQNVLQSQTVMSCHQIHLQNVQQTMHASIPGPQNECQPLHITSHVILPQVPLIKHSLNGSVHQQYYSQYNTVSKETKPEPNLPIIVKNEDLVKSEVRNKINKENLTRRRRILRVPDPSQWQNNIRKKKCQQGEAYISRRGKLVPEKQIRNKKDCLNSCRFKCMEKINDEDRQLLFKSFYSLDTNEKKYFLLNTTERHLIKTKDRPCDGKRNYTYKYFFYLRTDKFVVCKNFYLGTLAISQKPIYNVHLNKSEVNIPKRDGRGLSSCHPLPEREKDRVRKHIMSLETIDSKPINPFSLKRQYLDSNLTVKQMYIMYVTECEKIGESPLKESMYRKIFKNEFNICFKKEKVCGKCKGPIV</sequence>
<proteinExistence type="inferred from homology"/>
<comment type="catalytic activity">
    <reaction evidence="18">
        <text>glutarate(in) + 2-oxoglutarate(out) = glutarate(out) + 2-oxoglutarate(in)</text>
        <dbReference type="Rhea" id="RHEA:71751"/>
        <dbReference type="ChEBI" id="CHEBI:16810"/>
        <dbReference type="ChEBI" id="CHEBI:30921"/>
    </reaction>
</comment>
<comment type="subcellular location">
    <subcellularLocation>
        <location evidence="1">Mitochondrion inner membrane</location>
        <topology evidence="1">Multi-pass membrane protein</topology>
    </subcellularLocation>
</comment>
<dbReference type="EMBL" id="CALOZG010000018">
    <property type="protein sequence ID" value="CAH4031671.1"/>
    <property type="molecule type" value="Genomic_DNA"/>
</dbReference>
<dbReference type="PANTHER" id="PTHR46356:SF1">
    <property type="entry name" value="MITOCHONDRIAL 2-OXODICARBOXYLATE CARRIER"/>
    <property type="match status" value="1"/>
</dbReference>
<evidence type="ECO:0000256" key="11">
    <source>
        <dbReference type="ARBA" id="ARBA00039747"/>
    </source>
</evidence>
<evidence type="ECO:0000256" key="7">
    <source>
        <dbReference type="ARBA" id="ARBA00022989"/>
    </source>
</evidence>
<protein>
    <recommendedName>
        <fullName evidence="11">Mitochondrial 2-oxodicarboxylate carrier</fullName>
    </recommendedName>
    <alternativeName>
        <fullName evidence="12">Solute carrier family 25 member 21</fullName>
    </alternativeName>
</protein>
<keyword evidence="8" id="KW-0496">Mitochondrion</keyword>
<comment type="catalytic activity">
    <reaction evidence="17">
        <text>2-oxoheptanedioate(in) + 2-oxoglutarate(out) = 2-oxoheptanedioate(out) + 2-oxoglutarate(in)</text>
        <dbReference type="Rhea" id="RHEA:71755"/>
        <dbReference type="ChEBI" id="CHEBI:16810"/>
        <dbReference type="ChEBI" id="CHEBI:72701"/>
    </reaction>
</comment>